<dbReference type="InterPro" id="IPR015819">
    <property type="entry name" value="Lipid_transp_b-sht_shell"/>
</dbReference>
<feature type="chain" id="PRO_5017022962" evidence="7">
    <location>
        <begin position="18"/>
        <end position="1792"/>
    </location>
</feature>
<evidence type="ECO:0000313" key="10">
    <source>
        <dbReference type="EMBL" id="AXN69712.1"/>
    </source>
</evidence>
<dbReference type="InterPro" id="IPR015816">
    <property type="entry name" value="Vitellinogen_b-sht_N"/>
</dbReference>
<dbReference type="PANTHER" id="PTHR23345:SF15">
    <property type="entry name" value="VITELLOGENIN 1-RELATED"/>
    <property type="match status" value="1"/>
</dbReference>
<feature type="compositionally biased region" description="Low complexity" evidence="6">
    <location>
        <begin position="542"/>
        <end position="552"/>
    </location>
</feature>
<keyword evidence="1 7" id="KW-0732">Signal</keyword>
<dbReference type="EMBL" id="MG571284">
    <property type="protein sequence ID" value="AXN69712.1"/>
    <property type="molecule type" value="mRNA"/>
</dbReference>
<dbReference type="GO" id="GO:0005319">
    <property type="term" value="F:lipid transporter activity"/>
    <property type="evidence" value="ECO:0007669"/>
    <property type="project" value="InterPro"/>
</dbReference>
<evidence type="ECO:0000256" key="4">
    <source>
        <dbReference type="ARBA" id="ARBA00023180"/>
    </source>
</evidence>
<sequence>MRFLILVALLILAVAEAHHTPEHTLRGPRFSIGNLHIYDVELNVTSGIWGLSDQASKSAFQAELHIYAKNEKEHILRLKKVYTSGSVEAADGIDEDVPLRKNRELEERLASPIKFTMENGEITSYTLSPNDNLESRKIKKSILRSLEMFIPDYAHEQLESNSRTKIPVTYNITQNNGLGEHTTYYLITVSPNVEFPYHTNVYNISRSDDFEGDQYPSYKFYHNFESQGCPHICRKDMDDEDDYESDCPSGYEPYQSPMNTYVHYQHHLTLENGVMTPEIIESREVHVAKMYDQDMNVLIKMNIRKTGFTKRTIEEPQGQTYTDLNDQEPEINKLEIEEQCGYKSSREAMEVAKTLLHEIAQIIVRGDLENTQSTMMGEKIILLKKALAKLEVSELQTIAGEIKRLGSLSSASEEEKVMRQIWMDMLPTVGTENAVTFIVKYIKENLGRELLVWEAKEILEALPQNINNPSEKNIKELRTLLQLSKVKSHHLLHSAVYSCLGRVIGDICNGTETERNYMWAHQSSQRRQSSHRPQSSHRRQSSQRQHSSSSSHNDIDVPEDCPVQLVQDIVKEITDKLRSTREKGEIVIYLETLAVIGVPEVLPIISEYAYGTAENMQQFTPSYYEFVKTASVYSLHRMVVKHPDMVLEIVSPLFFNETETPQLRNAAFGVLIRCQPSKEVLQHIAILTWKEQSNEVGSYVTSTLDTFGNATLPCFMSFARRIQEVMPMVNRFDIGIQHAKNILWSYFDDVREFGLKGHISYTPNNESIVPSAMFHSLSYATDSLADTLIQGALHIQGLTQKRIIDYIDRTILGISPPEVISSSKDHEIFEEAKLVERIPEEMRLTIYRKMFYSSAFYYLDLQNIKTQVDVLKDYLRAYLTKTSYDYSGHLVKVYLPSYFHTETIAKTLPYPVEFQMFHPVVLALKVESLARNPTLANFHFFIKPSVYVSKLFLHHLKNVGDCKDIGVYHENKIAVTYPLEVKFAYRNLKNIVVSYKVRELPKRILYYFSEAGTYAGKRSFRMLPSSENREPIRTIPAPFQHTPEINIVGVPPMRINVHTEDIDLMTTMTPDTPFEVLDIAVQCMMNAGWRYKAMNVTMKVDSSEWPKDTEVTFKLQYDRTHVTTERARMNSQRQASWSVRQSEDDDWMTTEQPESDEDDRYNTESAPQSWAWAWKRDSKDTDDEDNGDDWSQGWSSESIRSKRSSTFIDKAKKGVFKVQDRAHVNHELNLEIETKPVRSNAHIRMEYNHTYSKSLYSIFLDAAMKTPKDRVTRRLNLIHVMEYFDKIDEFQYDAHKDEHKAIFISALRTASQDIEDPWKDVDIVVAGKLFYETLDNLLNKELQYKVDRKYFLPETHEECIQDVRDGHALSENCIKALRERSIFNKIRMSLLWNKDLPPSVKYVAKRLDTFLKHIYYNQMRIKDEKNTEKKIYMTLDHINKLTDKPVFDVTIQKPEETIEFRRLKTLGYGLDDPLSSVHDVLGVDSMVLTNNTYPPSCVMMKKYVRTFDLVSYPIKLDRCNYVLSAHCSNYKNFAITTKILSPEEGTKEIHIYVGPHTIILTPKKGQEYTVKYDGRDYTIADAMVFDENTAEIYVFIEKFQSNHKHIKVVAKRAGITVNYDGWNVEVKVDPRYKGETCGLCSEFDGEQVREFRGLDRCLYSHHEDFVNSAITNRDTCRKQPVYPYMCENEESNSQVAWRRGSASREYEPTLRRNIVIVKGNEICFSVRPVPVCEDNVRPVQTRREQISFHCLPRSDITARRMVSEAKRRVLGEVENKSVDYEEEVEIPTMCSE</sequence>
<dbReference type="InterPro" id="IPR050733">
    <property type="entry name" value="Vitellogenin/Apolipophorin"/>
</dbReference>
<dbReference type="PROSITE" id="PS51211">
    <property type="entry name" value="VITELLOGENIN"/>
    <property type="match status" value="1"/>
</dbReference>
<evidence type="ECO:0000259" key="8">
    <source>
        <dbReference type="PROSITE" id="PS51211"/>
    </source>
</evidence>
<dbReference type="SMART" id="SM00638">
    <property type="entry name" value="LPD_N"/>
    <property type="match status" value="1"/>
</dbReference>
<dbReference type="SMART" id="SM00216">
    <property type="entry name" value="VWD"/>
    <property type="match status" value="1"/>
</dbReference>
<dbReference type="Pfam" id="PF01347">
    <property type="entry name" value="Vitellogenin_N"/>
    <property type="match status" value="1"/>
</dbReference>
<keyword evidence="2" id="KW-0758">Storage protein</keyword>
<evidence type="ECO:0000259" key="9">
    <source>
        <dbReference type="PROSITE" id="PS51233"/>
    </source>
</evidence>
<evidence type="ECO:0000256" key="6">
    <source>
        <dbReference type="SAM" id="MobiDB-lite"/>
    </source>
</evidence>
<dbReference type="InterPro" id="IPR001747">
    <property type="entry name" value="Vitellogenin_N"/>
</dbReference>
<dbReference type="InterPro" id="IPR001846">
    <property type="entry name" value="VWF_type-D"/>
</dbReference>
<dbReference type="SUPFAM" id="SSF48431">
    <property type="entry name" value="Lipovitellin-phosvitin complex, superhelical domain"/>
    <property type="match status" value="1"/>
</dbReference>
<dbReference type="Pfam" id="PF00094">
    <property type="entry name" value="VWD"/>
    <property type="match status" value="1"/>
</dbReference>
<feature type="domain" description="Vitellogenin" evidence="8">
    <location>
        <begin position="30"/>
        <end position="773"/>
    </location>
</feature>
<dbReference type="InterPro" id="IPR011030">
    <property type="entry name" value="Lipovitellin_superhlx_dom"/>
</dbReference>
<proteinExistence type="evidence at transcript level"/>
<dbReference type="SUPFAM" id="SSF56968">
    <property type="entry name" value="Lipovitellin-phosvitin complex, beta-sheet shell regions"/>
    <property type="match status" value="1"/>
</dbReference>
<feature type="compositionally biased region" description="Polar residues" evidence="6">
    <location>
        <begin position="1129"/>
        <end position="1140"/>
    </location>
</feature>
<organism evidence="10">
    <name type="scientific">Pardosa pseudoannulata</name>
    <dbReference type="NCBI Taxonomy" id="330961"/>
    <lineage>
        <taxon>Eukaryota</taxon>
        <taxon>Metazoa</taxon>
        <taxon>Ecdysozoa</taxon>
        <taxon>Arthropoda</taxon>
        <taxon>Chelicerata</taxon>
        <taxon>Arachnida</taxon>
        <taxon>Araneae</taxon>
        <taxon>Araneomorphae</taxon>
        <taxon>Entelegynae</taxon>
        <taxon>Lycosoidea</taxon>
        <taxon>Lycosidae</taxon>
        <taxon>Pardosa</taxon>
    </lineage>
</organism>
<feature type="compositionally biased region" description="Acidic residues" evidence="6">
    <location>
        <begin position="1143"/>
        <end position="1159"/>
    </location>
</feature>
<evidence type="ECO:0000256" key="7">
    <source>
        <dbReference type="SAM" id="SignalP"/>
    </source>
</evidence>
<evidence type="ECO:0000256" key="1">
    <source>
        <dbReference type="ARBA" id="ARBA00022729"/>
    </source>
</evidence>
<dbReference type="PROSITE" id="PS51233">
    <property type="entry name" value="VWFD"/>
    <property type="match status" value="1"/>
</dbReference>
<keyword evidence="3" id="KW-1015">Disulfide bond</keyword>
<dbReference type="PANTHER" id="PTHR23345">
    <property type="entry name" value="VITELLOGENIN-RELATED"/>
    <property type="match status" value="1"/>
</dbReference>
<feature type="compositionally biased region" description="Basic residues" evidence="6">
    <location>
        <begin position="528"/>
        <end position="541"/>
    </location>
</feature>
<feature type="region of interest" description="Disordered" evidence="6">
    <location>
        <begin position="520"/>
        <end position="558"/>
    </location>
</feature>
<feature type="signal peptide" evidence="7">
    <location>
        <begin position="1"/>
        <end position="17"/>
    </location>
</feature>
<evidence type="ECO:0000256" key="2">
    <source>
        <dbReference type="ARBA" id="ARBA00022761"/>
    </source>
</evidence>
<evidence type="ECO:0000256" key="3">
    <source>
        <dbReference type="ARBA" id="ARBA00023157"/>
    </source>
</evidence>
<dbReference type="Gene3D" id="1.25.10.20">
    <property type="entry name" value="Vitellinogen, superhelical"/>
    <property type="match status" value="1"/>
</dbReference>
<name>A0A346FLJ0_9ARAC</name>
<dbReference type="Gene3D" id="2.30.230.10">
    <property type="entry name" value="Lipovitellin, beta-sheet shell regions, chain A"/>
    <property type="match status" value="1"/>
</dbReference>
<protein>
    <submittedName>
        <fullName evidence="10">Vitellogenin-1</fullName>
    </submittedName>
</protein>
<comment type="caution">
    <text evidence="5">Lacks conserved residue(s) required for the propagation of feature annotation.</text>
</comment>
<keyword evidence="4" id="KW-0325">Glycoprotein</keyword>
<feature type="domain" description="VWFD" evidence="9">
    <location>
        <begin position="1495"/>
        <end position="1677"/>
    </location>
</feature>
<feature type="region of interest" description="Disordered" evidence="6">
    <location>
        <begin position="1125"/>
        <end position="1197"/>
    </location>
</feature>
<evidence type="ECO:0000256" key="5">
    <source>
        <dbReference type="PROSITE-ProRule" id="PRU00557"/>
    </source>
</evidence>
<reference evidence="10" key="1">
    <citation type="journal article" date="2018" name="Physiol. Entomol.">
        <title>Molecular characterization and expression of vitellogenin genes from the wolf spider Pardosa pseudoannulata (Araneae: Lycosidae).</title>
        <authorList>
            <person name="Guo J."/>
            <person name="Wang L."/>
            <person name="Wu H."/>
            <person name="Cao Y."/>
            <person name="Xiao R."/>
            <person name="Lai X."/>
            <person name="Liu J."/>
            <person name="Yi J."/>
            <person name="Zhang G."/>
        </authorList>
    </citation>
    <scope>NUCLEOTIDE SEQUENCE</scope>
</reference>
<accession>A0A346FLJ0</accession>